<keyword evidence="2" id="KW-1185">Reference proteome</keyword>
<reference evidence="1 2" key="1">
    <citation type="submission" date="2019-03" db="EMBL/GenBank/DDBJ databases">
        <title>Deep-cultivation of Planctomycetes and their phenomic and genomic characterization uncovers novel biology.</title>
        <authorList>
            <person name="Wiegand S."/>
            <person name="Jogler M."/>
            <person name="Boedeker C."/>
            <person name="Pinto D."/>
            <person name="Vollmers J."/>
            <person name="Rivas-Marin E."/>
            <person name="Kohn T."/>
            <person name="Peeters S.H."/>
            <person name="Heuer A."/>
            <person name="Rast P."/>
            <person name="Oberbeckmann S."/>
            <person name="Bunk B."/>
            <person name="Jeske O."/>
            <person name="Meyerdierks A."/>
            <person name="Storesund J.E."/>
            <person name="Kallscheuer N."/>
            <person name="Luecker S."/>
            <person name="Lage O.M."/>
            <person name="Pohl T."/>
            <person name="Merkel B.J."/>
            <person name="Hornburger P."/>
            <person name="Mueller R.-W."/>
            <person name="Bruemmer F."/>
            <person name="Labrenz M."/>
            <person name="Spormann A.M."/>
            <person name="Op den Camp H."/>
            <person name="Overmann J."/>
            <person name="Amann R."/>
            <person name="Jetten M.S.M."/>
            <person name="Mascher T."/>
            <person name="Medema M.H."/>
            <person name="Devos D.P."/>
            <person name="Kaster A.-K."/>
            <person name="Ovreas L."/>
            <person name="Rohde M."/>
            <person name="Galperin M.Y."/>
            <person name="Jogler C."/>
        </authorList>
    </citation>
    <scope>NUCLEOTIDE SEQUENCE [LARGE SCALE GENOMIC DNA]</scope>
    <source>
        <strain evidence="1 2">Enr13</strain>
    </source>
</reference>
<protein>
    <submittedName>
        <fullName evidence="1">Uncharacterized protein</fullName>
    </submittedName>
</protein>
<accession>A0A518HYZ3</accession>
<gene>
    <name evidence="1" type="ORF">Enr13x_59740</name>
</gene>
<dbReference type="Proteomes" id="UP000319004">
    <property type="component" value="Chromosome"/>
</dbReference>
<name>A0A518HYZ3_9BACT</name>
<organism evidence="1 2">
    <name type="scientific">Stieleria neptunia</name>
    <dbReference type="NCBI Taxonomy" id="2527979"/>
    <lineage>
        <taxon>Bacteria</taxon>
        <taxon>Pseudomonadati</taxon>
        <taxon>Planctomycetota</taxon>
        <taxon>Planctomycetia</taxon>
        <taxon>Pirellulales</taxon>
        <taxon>Pirellulaceae</taxon>
        <taxon>Stieleria</taxon>
    </lineage>
</organism>
<dbReference type="KEGG" id="snep:Enr13x_59740"/>
<proteinExistence type="predicted"/>
<sequence length="189" mass="21052">MATDRLAFIPWNESQAGNFKTEYEINQANRGTSHHKRKWSIVYLDSPGKPLADIGFGFGTRICVAGHGNIGWDSIAADHGTGGANRSYTEVVELMFQKGLKKRYVGTIACDVCYSALGSPPFAKLLARELWKSGVKASCVLGYKASMYAQYYNWSGGKYTHRVVDSQDKDGNAIKVKTKDMQERFYGWT</sequence>
<evidence type="ECO:0000313" key="2">
    <source>
        <dbReference type="Proteomes" id="UP000319004"/>
    </source>
</evidence>
<dbReference type="RefSeq" id="WP_145390247.1">
    <property type="nucleotide sequence ID" value="NZ_CP037423.1"/>
</dbReference>
<dbReference type="OrthoDB" id="7067421at2"/>
<dbReference type="AlphaFoldDB" id="A0A518HYZ3"/>
<evidence type="ECO:0000313" key="1">
    <source>
        <dbReference type="EMBL" id="QDV46070.1"/>
    </source>
</evidence>
<dbReference type="EMBL" id="CP037423">
    <property type="protein sequence ID" value="QDV46070.1"/>
    <property type="molecule type" value="Genomic_DNA"/>
</dbReference>